<dbReference type="Pfam" id="PF00437">
    <property type="entry name" value="T2SSE"/>
    <property type="match status" value="1"/>
</dbReference>
<evidence type="ECO:0000313" key="4">
    <source>
        <dbReference type="Proteomes" id="UP001172217"/>
    </source>
</evidence>
<dbReference type="EMBL" id="JAUJQL010000013">
    <property type="protein sequence ID" value="MDN7525958.1"/>
    <property type="molecule type" value="Genomic_DNA"/>
</dbReference>
<dbReference type="RefSeq" id="WP_301771065.1">
    <property type="nucleotide sequence ID" value="NZ_JAUJQL010000013.1"/>
</dbReference>
<protein>
    <submittedName>
        <fullName evidence="3">P-type conjugative transfer ATPase TrbB</fullName>
    </submittedName>
</protein>
<dbReference type="CDD" id="cd01130">
    <property type="entry name" value="VirB11-like_ATPase"/>
    <property type="match status" value="1"/>
</dbReference>
<accession>A0ABT8NWI9</accession>
<dbReference type="Gene3D" id="3.30.450.90">
    <property type="match status" value="1"/>
</dbReference>
<proteinExistence type="inferred from homology"/>
<organism evidence="3 4">
    <name type="scientific">Burkholderia orbicola</name>
    <dbReference type="NCBI Taxonomy" id="2978683"/>
    <lineage>
        <taxon>Bacteria</taxon>
        <taxon>Pseudomonadati</taxon>
        <taxon>Pseudomonadota</taxon>
        <taxon>Betaproteobacteria</taxon>
        <taxon>Burkholderiales</taxon>
        <taxon>Burkholderiaceae</taxon>
        <taxon>Burkholderia</taxon>
        <taxon>Burkholderia cepacia complex</taxon>
    </lineage>
</organism>
<feature type="domain" description="Bacterial type II secretion system protein E" evidence="2">
    <location>
        <begin position="114"/>
        <end position="295"/>
    </location>
</feature>
<sequence>MSAVPQTPPEPRSSAAASLDRRIQMLRTAMGPVIAAALADPDVVEIMLNPDRTLWVDRLSSGRTPLGVELSEDDGERIIRLVAAHVGAEVHRGRPLLTAELPETGERFEGILPPAAPGPAFALRKRAVSIIGLDRYVADGILTTGQAEFLRRAVRERQNILIAGATSSGKTTLANALLAEIAATGDRVLVLEDTIELKCAARDHVPLRTRAGVVSMTELVRATMRLRPDRVIVGEVRGGEALDLVKVWGTGHPGGIATIHAGSALGALLRLEQLILEVAVNPPRALIAEAVNVVIHIAGRGRKRRVESIARVVGFDGVGYRLANWEADALETPFPELTPVPLAADAAAPSPSLDQPGELP</sequence>
<evidence type="ECO:0000256" key="1">
    <source>
        <dbReference type="ARBA" id="ARBA00006611"/>
    </source>
</evidence>
<dbReference type="InterPro" id="IPR050921">
    <property type="entry name" value="T4SS_GSP_E_ATPase"/>
</dbReference>
<dbReference type="InterPro" id="IPR001482">
    <property type="entry name" value="T2SS/T4SS_dom"/>
</dbReference>
<evidence type="ECO:0000259" key="2">
    <source>
        <dbReference type="Pfam" id="PF00437"/>
    </source>
</evidence>
<dbReference type="PANTHER" id="PTHR30486">
    <property type="entry name" value="TWITCHING MOTILITY PROTEIN PILT"/>
    <property type="match status" value="1"/>
</dbReference>
<dbReference type="SUPFAM" id="SSF52540">
    <property type="entry name" value="P-loop containing nucleoside triphosphate hydrolases"/>
    <property type="match status" value="1"/>
</dbReference>
<dbReference type="InterPro" id="IPR027417">
    <property type="entry name" value="P-loop_NTPase"/>
</dbReference>
<dbReference type="NCBIfam" id="TIGR02782">
    <property type="entry name" value="TrbB_P"/>
    <property type="match status" value="1"/>
</dbReference>
<comment type="similarity">
    <text evidence="1">Belongs to the GSP E family.</text>
</comment>
<dbReference type="Gene3D" id="3.40.50.300">
    <property type="entry name" value="P-loop containing nucleotide triphosphate hydrolases"/>
    <property type="match status" value="1"/>
</dbReference>
<gene>
    <name evidence="3" type="primary">trbB</name>
    <name evidence="3" type="ORF">QZM70_23705</name>
</gene>
<dbReference type="PANTHER" id="PTHR30486:SF6">
    <property type="entry name" value="TYPE IV PILUS RETRACTATION ATPASE PILT"/>
    <property type="match status" value="1"/>
</dbReference>
<reference evidence="3" key="1">
    <citation type="submission" date="2023-07" db="EMBL/GenBank/DDBJ databases">
        <title>A collection of bacterial strains from the Burkholderia cepacia Research Laboratory and Repository.</title>
        <authorList>
            <person name="Lipuma J."/>
            <person name="Spilker T."/>
            <person name="Caverly L."/>
        </authorList>
    </citation>
    <scope>NUCLEOTIDE SEQUENCE</scope>
    <source>
        <strain evidence="3">AU45194</strain>
    </source>
</reference>
<dbReference type="Proteomes" id="UP001172217">
    <property type="component" value="Unassembled WGS sequence"/>
</dbReference>
<keyword evidence="4" id="KW-1185">Reference proteome</keyword>
<evidence type="ECO:0000313" key="3">
    <source>
        <dbReference type="EMBL" id="MDN7525958.1"/>
    </source>
</evidence>
<comment type="caution">
    <text evidence="3">The sequence shown here is derived from an EMBL/GenBank/DDBJ whole genome shotgun (WGS) entry which is preliminary data.</text>
</comment>
<dbReference type="InterPro" id="IPR014149">
    <property type="entry name" value="Conjug-transfer_TrbB"/>
</dbReference>
<name>A0ABT8NWI9_9BURK</name>